<name>A0ABS6G5Q1_9FIRM</name>
<keyword evidence="1 2" id="KW-0378">Hydrolase</keyword>
<evidence type="ECO:0000256" key="1">
    <source>
        <dbReference type="ARBA" id="ARBA00022801"/>
    </source>
</evidence>
<sequence>MKQIVLASTSPRRKEILEGLGVEFKVVGSNIEEKVNENLSPPEIAKQLAYLKAKDISNKINGDYVVIGADTIVEYNKILGKPRNIEEAYSMLKLLSGQVHRVITGFAVIDCLTQKEFIDYECTNVYFNHLTDNQIQKYISTGEPMDKAGAYGIQGKASLFVSKIEGDYFNVVGLPIFKLGVVLHNHFDISLL</sequence>
<keyword evidence="2" id="KW-0963">Cytoplasm</keyword>
<dbReference type="PANTHER" id="PTHR43213:SF5">
    <property type="entry name" value="BIFUNCTIONAL DTTP_UTP PYROPHOSPHATASE_METHYLTRANSFERASE PROTEIN-RELATED"/>
    <property type="match status" value="1"/>
</dbReference>
<dbReference type="InterPro" id="IPR003697">
    <property type="entry name" value="Maf-like"/>
</dbReference>
<feature type="site" description="Important for substrate specificity" evidence="2">
    <location>
        <position position="154"/>
    </location>
</feature>
<comment type="similarity">
    <text evidence="2">Belongs to the Maf family. YhdE subfamily.</text>
</comment>
<feature type="active site" description="Proton acceptor" evidence="2">
    <location>
        <position position="70"/>
    </location>
</feature>
<reference evidence="3 4" key="1">
    <citation type="submission" date="2021-06" db="EMBL/GenBank/DDBJ databases">
        <authorList>
            <person name="Sun Q."/>
            <person name="Li D."/>
        </authorList>
    </citation>
    <scope>NUCLEOTIDE SEQUENCE [LARGE SCALE GENOMIC DNA]</scope>
    <source>
        <strain evidence="3 4">MSJ-5</strain>
    </source>
</reference>
<dbReference type="EMBL" id="JAHLQK010000006">
    <property type="protein sequence ID" value="MBU5677699.1"/>
    <property type="molecule type" value="Genomic_DNA"/>
</dbReference>
<accession>A0ABS6G5Q1</accession>
<dbReference type="Proteomes" id="UP000779508">
    <property type="component" value="Unassembled WGS sequence"/>
</dbReference>
<dbReference type="Pfam" id="PF02545">
    <property type="entry name" value="Maf"/>
    <property type="match status" value="1"/>
</dbReference>
<comment type="subcellular location">
    <subcellularLocation>
        <location evidence="2">Cytoplasm</location>
    </subcellularLocation>
</comment>
<comment type="caution">
    <text evidence="2">Lacks conserved residue(s) required for the propagation of feature annotation.</text>
</comment>
<dbReference type="HAMAP" id="MF_00528">
    <property type="entry name" value="Maf"/>
    <property type="match status" value="1"/>
</dbReference>
<comment type="catalytic activity">
    <reaction evidence="2">
        <text>UTP + H2O = UMP + diphosphate + H(+)</text>
        <dbReference type="Rhea" id="RHEA:29395"/>
        <dbReference type="ChEBI" id="CHEBI:15377"/>
        <dbReference type="ChEBI" id="CHEBI:15378"/>
        <dbReference type="ChEBI" id="CHEBI:33019"/>
        <dbReference type="ChEBI" id="CHEBI:46398"/>
        <dbReference type="ChEBI" id="CHEBI:57865"/>
        <dbReference type="EC" id="3.6.1.9"/>
    </reaction>
</comment>
<gene>
    <name evidence="3" type="primary">maf</name>
    <name evidence="3" type="ORF">KQI88_14860</name>
</gene>
<comment type="cofactor">
    <cofactor evidence="2">
        <name>a divalent metal cation</name>
        <dbReference type="ChEBI" id="CHEBI:60240"/>
    </cofactor>
</comment>
<dbReference type="PANTHER" id="PTHR43213">
    <property type="entry name" value="BIFUNCTIONAL DTTP/UTP PYROPHOSPHATASE/METHYLTRANSFERASE PROTEIN-RELATED"/>
    <property type="match status" value="1"/>
</dbReference>
<comment type="caution">
    <text evidence="3">The sequence shown here is derived from an EMBL/GenBank/DDBJ whole genome shotgun (WGS) entry which is preliminary data.</text>
</comment>
<evidence type="ECO:0000313" key="3">
    <source>
        <dbReference type="EMBL" id="MBU5677699.1"/>
    </source>
</evidence>
<dbReference type="CDD" id="cd00555">
    <property type="entry name" value="Maf"/>
    <property type="match status" value="1"/>
</dbReference>
<keyword evidence="4" id="KW-1185">Reference proteome</keyword>
<dbReference type="RefSeq" id="WP_216418646.1">
    <property type="nucleotide sequence ID" value="NZ_JAHLQK010000006.1"/>
</dbReference>
<feature type="site" description="Important for substrate specificity" evidence="2">
    <location>
        <position position="12"/>
    </location>
</feature>
<dbReference type="EC" id="3.6.1.9" evidence="2"/>
<keyword evidence="2" id="KW-0546">Nucleotide metabolism</keyword>
<dbReference type="NCBIfam" id="TIGR00172">
    <property type="entry name" value="maf"/>
    <property type="match status" value="1"/>
</dbReference>
<evidence type="ECO:0000313" key="4">
    <source>
        <dbReference type="Proteomes" id="UP000779508"/>
    </source>
</evidence>
<dbReference type="PIRSF" id="PIRSF006305">
    <property type="entry name" value="Maf"/>
    <property type="match status" value="1"/>
</dbReference>
<protein>
    <recommendedName>
        <fullName evidence="2">dTTP/UTP pyrophosphatase</fullName>
        <shortName evidence="2">dTTPase/UTPase</shortName>
        <ecNumber evidence="2">3.6.1.9</ecNumber>
    </recommendedName>
    <alternativeName>
        <fullName evidence="2">Nucleoside triphosphate pyrophosphatase</fullName>
    </alternativeName>
    <alternativeName>
        <fullName evidence="2">Nucleotide pyrophosphatase</fullName>
        <shortName evidence="2">Nucleotide PPase</shortName>
    </alternativeName>
</protein>
<comment type="catalytic activity">
    <reaction evidence="2">
        <text>dTTP + H2O = dTMP + diphosphate + H(+)</text>
        <dbReference type="Rhea" id="RHEA:28534"/>
        <dbReference type="ChEBI" id="CHEBI:15377"/>
        <dbReference type="ChEBI" id="CHEBI:15378"/>
        <dbReference type="ChEBI" id="CHEBI:33019"/>
        <dbReference type="ChEBI" id="CHEBI:37568"/>
        <dbReference type="ChEBI" id="CHEBI:63528"/>
        <dbReference type="EC" id="3.6.1.9"/>
    </reaction>
</comment>
<feature type="site" description="Important for substrate specificity" evidence="2">
    <location>
        <position position="71"/>
    </location>
</feature>
<organism evidence="3 4">
    <name type="scientific">Alkaliphilus flagellatus</name>
    <dbReference type="NCBI Taxonomy" id="2841507"/>
    <lineage>
        <taxon>Bacteria</taxon>
        <taxon>Bacillati</taxon>
        <taxon>Bacillota</taxon>
        <taxon>Clostridia</taxon>
        <taxon>Peptostreptococcales</taxon>
        <taxon>Natronincolaceae</taxon>
        <taxon>Alkaliphilus</taxon>
    </lineage>
</organism>
<proteinExistence type="inferred from homology"/>
<evidence type="ECO:0000256" key="2">
    <source>
        <dbReference type="HAMAP-Rule" id="MF_00528"/>
    </source>
</evidence>
<comment type="function">
    <text evidence="2">Nucleoside triphosphate pyrophosphatase that hydrolyzes dTTP and UTP. May have a dual role in cell division arrest and in preventing the incorporation of modified nucleotides into cellular nucleic acids.</text>
</comment>